<dbReference type="InterPro" id="IPR012539">
    <property type="entry name" value="Cuticle_1"/>
</dbReference>
<dbReference type="EMBL" id="GDRN01073269">
    <property type="protein sequence ID" value="JAI63422.1"/>
    <property type="molecule type" value="Transcribed_RNA"/>
</dbReference>
<keyword evidence="1" id="KW-0193">Cuticle</keyword>
<keyword evidence="2" id="KW-0677">Repeat</keyword>
<organism evidence="3">
    <name type="scientific">Scylla olivacea</name>
    <name type="common">Orange mud crab</name>
    <name type="synonym">Cancer olivacea</name>
    <dbReference type="NCBI Taxonomy" id="85551"/>
    <lineage>
        <taxon>Eukaryota</taxon>
        <taxon>Metazoa</taxon>
        <taxon>Ecdysozoa</taxon>
        <taxon>Arthropoda</taxon>
        <taxon>Crustacea</taxon>
        <taxon>Multicrustacea</taxon>
        <taxon>Malacostraca</taxon>
        <taxon>Eumalacostraca</taxon>
        <taxon>Eucarida</taxon>
        <taxon>Decapoda</taxon>
        <taxon>Pleocyemata</taxon>
        <taxon>Brachyura</taxon>
        <taxon>Eubrachyura</taxon>
        <taxon>Portunoidea</taxon>
        <taxon>Portunidae</taxon>
        <taxon>Portuninae</taxon>
        <taxon>Scylla</taxon>
    </lineage>
</organism>
<evidence type="ECO:0000256" key="2">
    <source>
        <dbReference type="ARBA" id="ARBA00022737"/>
    </source>
</evidence>
<dbReference type="AlphaFoldDB" id="A0A0P4W4D6"/>
<protein>
    <submittedName>
        <fullName evidence="3">Uncharacterized protein</fullName>
    </submittedName>
</protein>
<dbReference type="GO" id="GO:0042302">
    <property type="term" value="F:structural constituent of cuticle"/>
    <property type="evidence" value="ECO:0007669"/>
    <property type="project" value="UniProtKB-KW"/>
</dbReference>
<evidence type="ECO:0000256" key="1">
    <source>
        <dbReference type="ARBA" id="ARBA00022460"/>
    </source>
</evidence>
<reference evidence="3" key="1">
    <citation type="submission" date="2015-09" db="EMBL/GenBank/DDBJ databases">
        <title>Scylla olivacea transcriptome.</title>
        <authorList>
            <person name="Ikhwanuddin M."/>
        </authorList>
    </citation>
    <scope>NUCLEOTIDE SEQUENCE</scope>
</reference>
<name>A0A0P4W4D6_SCYOL</name>
<accession>A0A0P4W4D6</accession>
<sequence length="121" mass="12943">MAVGAHAEFGKHGIVMPDGNNVQFTHDQSENILLIGPSGAIAADGNHVQLTHDGLPATRAKRGVLLQGPASVLFKDKQRRRLPPGVEIVLMTKAGAVLSNGDNVQFRKKRSSPLIDALRSF</sequence>
<proteinExistence type="predicted"/>
<evidence type="ECO:0000313" key="3">
    <source>
        <dbReference type="EMBL" id="JAI63422.1"/>
    </source>
</evidence>
<dbReference type="Pfam" id="PF08140">
    <property type="entry name" value="Cuticle_1"/>
    <property type="match status" value="2"/>
</dbReference>